<dbReference type="Proteomes" id="UP001384579">
    <property type="component" value="Unassembled WGS sequence"/>
</dbReference>
<gene>
    <name evidence="1" type="ORF">WMG39_14735</name>
</gene>
<dbReference type="Gene3D" id="2.30.31.10">
    <property type="entry name" value="Transcriptional Coactivator Pc4, Chain A"/>
    <property type="match status" value="1"/>
</dbReference>
<dbReference type="Pfam" id="PF08848">
    <property type="entry name" value="DUF1818"/>
    <property type="match status" value="1"/>
</dbReference>
<accession>A0ABU8YP17</accession>
<proteinExistence type="predicted"/>
<dbReference type="InterPro" id="IPR014947">
    <property type="entry name" value="DUF1818"/>
</dbReference>
<sequence>MVDRVIKTGDGWRLGWNPNSTEFQGLVGGDGWAIELTEAELNDFCRLLAQLAATMTQMASELMEEEKIAIEAESDLVWVQVEGYPQTYSVQFILSAGRRCEGFWPPAAIPGLTQAAKILKVF</sequence>
<name>A0ABU8YP17_9CYAN</name>
<evidence type="ECO:0000313" key="2">
    <source>
        <dbReference type="Proteomes" id="UP001384579"/>
    </source>
</evidence>
<evidence type="ECO:0000313" key="1">
    <source>
        <dbReference type="EMBL" id="MEK0186095.1"/>
    </source>
</evidence>
<comment type="caution">
    <text evidence="1">The sequence shown here is derived from an EMBL/GenBank/DDBJ whole genome shotgun (WGS) entry which is preliminary data.</text>
</comment>
<dbReference type="EMBL" id="JBBLXS010000180">
    <property type="protein sequence ID" value="MEK0186095.1"/>
    <property type="molecule type" value="Genomic_DNA"/>
</dbReference>
<dbReference type="RefSeq" id="WP_340521815.1">
    <property type="nucleotide sequence ID" value="NZ_JBBLXS010000180.1"/>
</dbReference>
<protein>
    <submittedName>
        <fullName evidence="1">DUF1818 family protein</fullName>
    </submittedName>
</protein>
<dbReference type="InterPro" id="IPR009044">
    <property type="entry name" value="ssDNA-bd_transcriptional_reg"/>
</dbReference>
<reference evidence="1 2" key="1">
    <citation type="journal article" date="2020" name="Harmful Algae">
        <title>Molecular and morphological characterization of a novel dihydroanatoxin-a producing Microcoleus species (cyanobacteria) from the Russian River, California, USA.</title>
        <authorList>
            <person name="Conklin K.Y."/>
            <person name="Stancheva R."/>
            <person name="Otten T.G."/>
            <person name="Fadness R."/>
            <person name="Boyer G.L."/>
            <person name="Read B."/>
            <person name="Zhang X."/>
            <person name="Sheath R.G."/>
        </authorList>
    </citation>
    <scope>NUCLEOTIDE SEQUENCE [LARGE SCALE GENOMIC DNA]</scope>
    <source>
        <strain evidence="1 2">PTRS2</strain>
    </source>
</reference>
<dbReference type="SUPFAM" id="SSF54447">
    <property type="entry name" value="ssDNA-binding transcriptional regulator domain"/>
    <property type="match status" value="1"/>
</dbReference>
<organism evidence="1 2">
    <name type="scientific">Microcoleus anatoxicus PTRS2</name>
    <dbReference type="NCBI Taxonomy" id="2705321"/>
    <lineage>
        <taxon>Bacteria</taxon>
        <taxon>Bacillati</taxon>
        <taxon>Cyanobacteriota</taxon>
        <taxon>Cyanophyceae</taxon>
        <taxon>Oscillatoriophycideae</taxon>
        <taxon>Oscillatoriales</taxon>
        <taxon>Microcoleaceae</taxon>
        <taxon>Microcoleus</taxon>
        <taxon>Microcoleus anatoxicus</taxon>
    </lineage>
</organism>
<keyword evidence="2" id="KW-1185">Reference proteome</keyword>